<feature type="non-terminal residue" evidence="9">
    <location>
        <position position="1"/>
    </location>
</feature>
<evidence type="ECO:0000256" key="6">
    <source>
        <dbReference type="PROSITE-ProRule" id="PRU00023"/>
    </source>
</evidence>
<accession>A0A553P094</accession>
<dbReference type="InterPro" id="IPR013083">
    <property type="entry name" value="Znf_RING/FYVE/PHD"/>
</dbReference>
<dbReference type="CDD" id="cd15728">
    <property type="entry name" value="FYVE_ANFY1"/>
    <property type="match status" value="1"/>
</dbReference>
<feature type="repeat" description="ANK" evidence="6">
    <location>
        <begin position="222"/>
        <end position="254"/>
    </location>
</feature>
<organism evidence="9 10">
    <name type="scientific">Tigriopus californicus</name>
    <name type="common">Marine copepod</name>
    <dbReference type="NCBI Taxonomy" id="6832"/>
    <lineage>
        <taxon>Eukaryota</taxon>
        <taxon>Metazoa</taxon>
        <taxon>Ecdysozoa</taxon>
        <taxon>Arthropoda</taxon>
        <taxon>Crustacea</taxon>
        <taxon>Multicrustacea</taxon>
        <taxon>Hexanauplia</taxon>
        <taxon>Copepoda</taxon>
        <taxon>Harpacticoida</taxon>
        <taxon>Harpacticidae</taxon>
        <taxon>Tigriopus</taxon>
    </lineage>
</organism>
<keyword evidence="10" id="KW-1185">Reference proteome</keyword>
<feature type="repeat" description="ANK" evidence="6">
    <location>
        <begin position="112"/>
        <end position="144"/>
    </location>
</feature>
<dbReference type="SUPFAM" id="SSF48403">
    <property type="entry name" value="Ankyrin repeat"/>
    <property type="match status" value="3"/>
</dbReference>
<evidence type="ECO:0000256" key="1">
    <source>
        <dbReference type="ARBA" id="ARBA00022723"/>
    </source>
</evidence>
<gene>
    <name evidence="9" type="ORF">TCAL_06534</name>
</gene>
<evidence type="ECO:0000256" key="4">
    <source>
        <dbReference type="ARBA" id="ARBA00022833"/>
    </source>
</evidence>
<dbReference type="STRING" id="6832.A0A553P094"/>
<feature type="repeat" description="ANK" evidence="6">
    <location>
        <begin position="500"/>
        <end position="532"/>
    </location>
</feature>
<dbReference type="PROSITE" id="PS50088">
    <property type="entry name" value="ANK_REPEAT"/>
    <property type="match status" value="12"/>
</dbReference>
<evidence type="ECO:0000313" key="9">
    <source>
        <dbReference type="EMBL" id="TRY71093.1"/>
    </source>
</evidence>
<evidence type="ECO:0000256" key="5">
    <source>
        <dbReference type="ARBA" id="ARBA00023043"/>
    </source>
</evidence>
<reference evidence="9 10" key="1">
    <citation type="journal article" date="2018" name="Nat. Ecol. Evol.">
        <title>Genomic signatures of mitonuclear coevolution across populations of Tigriopus californicus.</title>
        <authorList>
            <person name="Barreto F.S."/>
            <person name="Watson E.T."/>
            <person name="Lima T.G."/>
            <person name="Willett C.S."/>
            <person name="Edmands S."/>
            <person name="Li W."/>
            <person name="Burton R.S."/>
        </authorList>
    </citation>
    <scope>NUCLEOTIDE SEQUENCE [LARGE SCALE GENOMIC DNA]</scope>
    <source>
        <strain evidence="9 10">San Diego</strain>
    </source>
</reference>
<name>A0A553P094_TIGCA</name>
<proteinExistence type="predicted"/>
<feature type="repeat" description="ANK" evidence="6">
    <location>
        <begin position="775"/>
        <end position="807"/>
    </location>
</feature>
<dbReference type="SMART" id="SM00064">
    <property type="entry name" value="FYVE"/>
    <property type="match status" value="1"/>
</dbReference>
<comment type="caution">
    <text evidence="9">The sequence shown here is derived from an EMBL/GenBank/DDBJ whole genome shotgun (WGS) entry which is preliminary data.</text>
</comment>
<feature type="domain" description="FYVE-type" evidence="8">
    <location>
        <begin position="836"/>
        <end position="896"/>
    </location>
</feature>
<feature type="repeat" description="ANK" evidence="6">
    <location>
        <begin position="386"/>
        <end position="418"/>
    </location>
</feature>
<dbReference type="InterPro" id="IPR011011">
    <property type="entry name" value="Znf_FYVE_PHD"/>
</dbReference>
<dbReference type="PROSITE" id="PS50178">
    <property type="entry name" value="ZF_FYVE"/>
    <property type="match status" value="1"/>
</dbReference>
<dbReference type="InterPro" id="IPR036770">
    <property type="entry name" value="Ankyrin_rpt-contain_sf"/>
</dbReference>
<dbReference type="GO" id="GO:0008270">
    <property type="term" value="F:zinc ion binding"/>
    <property type="evidence" value="ECO:0007669"/>
    <property type="project" value="UniProtKB-KW"/>
</dbReference>
<dbReference type="SUPFAM" id="SSF57903">
    <property type="entry name" value="FYVE/PHD zinc finger"/>
    <property type="match status" value="1"/>
</dbReference>
<dbReference type="PANTHER" id="PTHR24198:SF191">
    <property type="entry name" value="RABANKYRIN-5-LIKE"/>
    <property type="match status" value="1"/>
</dbReference>
<feature type="repeat" description="ANK" evidence="6">
    <location>
        <begin position="340"/>
        <end position="372"/>
    </location>
</feature>
<dbReference type="EMBL" id="VCGU01000009">
    <property type="protein sequence ID" value="TRY71093.1"/>
    <property type="molecule type" value="Genomic_DNA"/>
</dbReference>
<dbReference type="InterPro" id="IPR000306">
    <property type="entry name" value="Znf_FYVE"/>
</dbReference>
<keyword evidence="4" id="KW-0862">Zinc</keyword>
<dbReference type="Proteomes" id="UP000318571">
    <property type="component" value="Chromosome 9"/>
</dbReference>
<evidence type="ECO:0000259" key="8">
    <source>
        <dbReference type="PROSITE" id="PS50178"/>
    </source>
</evidence>
<feature type="repeat" description="ANK" evidence="6">
    <location>
        <begin position="306"/>
        <end position="339"/>
    </location>
</feature>
<dbReference type="Gene3D" id="3.30.40.10">
    <property type="entry name" value="Zinc/RING finger domain, C3HC4 (zinc finger)"/>
    <property type="match status" value="1"/>
</dbReference>
<feature type="repeat" description="ANK" evidence="6">
    <location>
        <begin position="533"/>
        <end position="565"/>
    </location>
</feature>
<sequence length="904" mass="98044">LSSFVNRPDEEDKLPLDIALSTKQSGIASTLIDHRANVDQSNGNGWNLIHLAIDRDDVFALEFLLDNNVNVNAFTPQEKNTALHLLADYPGLSPMAVKVIAKGANVNAQNSENFTPLHLAIQRGNGEFIDVLLEHGASTEIKSSAGFPPLWYALKALEDQTTGSNGKGTNLPEKLIAAGASVSTVCDKLGNSLLHFCAFNKLERSGLLLLEHSCDFRRANAKGETPLHLSAQWGLESMTRQLLDLGANANAQTIMSEENAIYRQTPLHLGILNRKIGVIQAIIQKYTHMEGDSIEKRPNLDLKNSEDQTPLSLALNQGLHDIAMDLLKGGGASVNVMSNKGLTLLHNAISQGDSEGAIFLLNHGADIDLKYANPKVGQEKVSMTMNGESPIELAIKKHLPSVVECLCRKGANLSVSSASAEVPLWLALTEDLDTAQILVQHGVDTDAWSLGPDHCLQTLLHKAIDENLEDIACFLIRAGCDLNSPRKEGPNGKGGEEAHDLMTPLHLCCQWGLEKTVQVLLEHGANINYRDVEGKTPLHIAIENSHHPIINLLLSNGRTLDLTTRDKSGLSPFATAMTFRNNMAAQSILAIHPQAAEQYDNRGRNFLHTAIMKNDLESVLFLLSIHVNVNSRTQDANLLTPLLLAIQTGNEMIVRNLILAGAEVEARNTSNQSGLHVAAENNLPVICGVLINEGVDVNALDNRENNALHLAVKEGHLEVIKVLLTESNINAQAINSKGRNPLHVLAVFGKENSSGVFDLLLESIPQFPINKPDLEGNSPLLIAYSKGNGNLCRSLVKSGAVLGSVNHEGISIFNSEVATKQLLYGLLDFLSAEPKWGEGDYCQECNAKFGITTRRHHCRHCGRLVCAKCSDKDTPILKYNLTKPVRVCDICADVLTVGPGMVGS</sequence>
<protein>
    <recommendedName>
        <fullName evidence="8">FYVE-type domain-containing protein</fullName>
    </recommendedName>
</protein>
<dbReference type="PRINTS" id="PR01415">
    <property type="entry name" value="ANKYRIN"/>
</dbReference>
<keyword evidence="5 6" id="KW-0040">ANK repeat</keyword>
<dbReference type="FunFam" id="3.30.40.10:FF:000104">
    <property type="entry name" value="Ankyrin repeat and FYVE domain-containing 1"/>
    <property type="match status" value="1"/>
</dbReference>
<feature type="repeat" description="ANK" evidence="6">
    <location>
        <begin position="670"/>
        <end position="702"/>
    </location>
</feature>
<feature type="repeat" description="ANK" evidence="6">
    <location>
        <begin position="602"/>
        <end position="634"/>
    </location>
</feature>
<dbReference type="PROSITE" id="PS50297">
    <property type="entry name" value="ANK_REP_REGION"/>
    <property type="match status" value="7"/>
</dbReference>
<dbReference type="Pfam" id="PF01363">
    <property type="entry name" value="FYVE"/>
    <property type="match status" value="1"/>
</dbReference>
<keyword evidence="2" id="KW-0677">Repeat</keyword>
<dbReference type="Pfam" id="PF12796">
    <property type="entry name" value="Ank_2"/>
    <property type="match status" value="6"/>
</dbReference>
<dbReference type="AlphaFoldDB" id="A0A553P094"/>
<evidence type="ECO:0000256" key="3">
    <source>
        <dbReference type="ARBA" id="ARBA00022771"/>
    </source>
</evidence>
<dbReference type="Gene3D" id="1.25.40.20">
    <property type="entry name" value="Ankyrin repeat-containing domain"/>
    <property type="match status" value="6"/>
</dbReference>
<feature type="repeat" description="ANK" evidence="6">
    <location>
        <begin position="637"/>
        <end position="669"/>
    </location>
</feature>
<dbReference type="InterPro" id="IPR049764">
    <property type="entry name" value="ANFY1_FYVE"/>
</dbReference>
<dbReference type="InterPro" id="IPR002110">
    <property type="entry name" value="Ankyrin_rpt"/>
</dbReference>
<feature type="repeat" description="ANK" evidence="6">
    <location>
        <begin position="703"/>
        <end position="724"/>
    </location>
</feature>
<keyword evidence="3 7" id="KW-0863">Zinc-finger</keyword>
<keyword evidence="1" id="KW-0479">Metal-binding</keyword>
<dbReference type="OMA" id="WGLEQVV"/>
<evidence type="ECO:0000256" key="2">
    <source>
        <dbReference type="ARBA" id="ARBA00022737"/>
    </source>
</evidence>
<dbReference type="SMART" id="SM00248">
    <property type="entry name" value="ANK"/>
    <property type="match status" value="19"/>
</dbReference>
<evidence type="ECO:0000256" key="7">
    <source>
        <dbReference type="PROSITE-ProRule" id="PRU00091"/>
    </source>
</evidence>
<dbReference type="InterPro" id="IPR017455">
    <property type="entry name" value="Znf_FYVE-rel"/>
</dbReference>
<dbReference type="PANTHER" id="PTHR24198">
    <property type="entry name" value="ANKYRIN REPEAT AND PROTEIN KINASE DOMAIN-CONTAINING PROTEIN"/>
    <property type="match status" value="1"/>
</dbReference>
<evidence type="ECO:0000313" key="10">
    <source>
        <dbReference type="Proteomes" id="UP000318571"/>
    </source>
</evidence>